<sequence>MLCLLSYGKSIQGVLVTRTHALYQQRWLTVFLGLLVFLSLSSELILFFIVFQFETFTPASAFGLSGCILGCTNGMCKPMLIGFWVPFVLFESIIFGLTGWKSFKSLNSSARISRFPSVITILFRDALSVCNFLIWIADPYASYLAVG</sequence>
<dbReference type="EMBL" id="KN838730">
    <property type="protein sequence ID" value="KIJ96186.1"/>
    <property type="molecule type" value="Genomic_DNA"/>
</dbReference>
<name>A0A0C9XES0_9AGAR</name>
<keyword evidence="1" id="KW-1133">Transmembrane helix</keyword>
<evidence type="ECO:0000313" key="2">
    <source>
        <dbReference type="EMBL" id="KIJ96186.1"/>
    </source>
</evidence>
<proteinExistence type="predicted"/>
<feature type="transmembrane region" description="Helical" evidence="1">
    <location>
        <begin position="115"/>
        <end position="137"/>
    </location>
</feature>
<keyword evidence="1" id="KW-0812">Transmembrane</keyword>
<feature type="transmembrane region" description="Helical" evidence="1">
    <location>
        <begin position="83"/>
        <end position="103"/>
    </location>
</feature>
<protein>
    <submittedName>
        <fullName evidence="2">Uncharacterized protein</fullName>
    </submittedName>
</protein>
<feature type="transmembrane region" description="Helical" evidence="1">
    <location>
        <begin position="27"/>
        <end position="51"/>
    </location>
</feature>
<reference evidence="2 3" key="1">
    <citation type="submission" date="2014-04" db="EMBL/GenBank/DDBJ databases">
        <authorList>
            <consortium name="DOE Joint Genome Institute"/>
            <person name="Kuo A."/>
            <person name="Kohler A."/>
            <person name="Nagy L.G."/>
            <person name="Floudas D."/>
            <person name="Copeland A."/>
            <person name="Barry K.W."/>
            <person name="Cichocki N."/>
            <person name="Veneault-Fourrey C."/>
            <person name="LaButti K."/>
            <person name="Lindquist E.A."/>
            <person name="Lipzen A."/>
            <person name="Lundell T."/>
            <person name="Morin E."/>
            <person name="Murat C."/>
            <person name="Sun H."/>
            <person name="Tunlid A."/>
            <person name="Henrissat B."/>
            <person name="Grigoriev I.V."/>
            <person name="Hibbett D.S."/>
            <person name="Martin F."/>
            <person name="Nordberg H.P."/>
            <person name="Cantor M.N."/>
            <person name="Hua S.X."/>
        </authorList>
    </citation>
    <scope>NUCLEOTIDE SEQUENCE [LARGE SCALE GENOMIC DNA]</scope>
    <source>
        <strain evidence="2 3">LaAM-08-1</strain>
    </source>
</reference>
<reference evidence="3" key="2">
    <citation type="submission" date="2015-01" db="EMBL/GenBank/DDBJ databases">
        <title>Evolutionary Origins and Diversification of the Mycorrhizal Mutualists.</title>
        <authorList>
            <consortium name="DOE Joint Genome Institute"/>
            <consortium name="Mycorrhizal Genomics Consortium"/>
            <person name="Kohler A."/>
            <person name="Kuo A."/>
            <person name="Nagy L.G."/>
            <person name="Floudas D."/>
            <person name="Copeland A."/>
            <person name="Barry K.W."/>
            <person name="Cichocki N."/>
            <person name="Veneault-Fourrey C."/>
            <person name="LaButti K."/>
            <person name="Lindquist E.A."/>
            <person name="Lipzen A."/>
            <person name="Lundell T."/>
            <person name="Morin E."/>
            <person name="Murat C."/>
            <person name="Riley R."/>
            <person name="Ohm R."/>
            <person name="Sun H."/>
            <person name="Tunlid A."/>
            <person name="Henrissat B."/>
            <person name="Grigoriev I.V."/>
            <person name="Hibbett D.S."/>
            <person name="Martin F."/>
        </authorList>
    </citation>
    <scope>NUCLEOTIDE SEQUENCE [LARGE SCALE GENOMIC DNA]</scope>
    <source>
        <strain evidence="3">LaAM-08-1</strain>
    </source>
</reference>
<evidence type="ECO:0000313" key="3">
    <source>
        <dbReference type="Proteomes" id="UP000054477"/>
    </source>
</evidence>
<dbReference type="Proteomes" id="UP000054477">
    <property type="component" value="Unassembled WGS sequence"/>
</dbReference>
<dbReference type="OrthoDB" id="3354157at2759"/>
<organism evidence="2 3">
    <name type="scientific">Laccaria amethystina LaAM-08-1</name>
    <dbReference type="NCBI Taxonomy" id="1095629"/>
    <lineage>
        <taxon>Eukaryota</taxon>
        <taxon>Fungi</taxon>
        <taxon>Dikarya</taxon>
        <taxon>Basidiomycota</taxon>
        <taxon>Agaricomycotina</taxon>
        <taxon>Agaricomycetes</taxon>
        <taxon>Agaricomycetidae</taxon>
        <taxon>Agaricales</taxon>
        <taxon>Agaricineae</taxon>
        <taxon>Hydnangiaceae</taxon>
        <taxon>Laccaria</taxon>
    </lineage>
</organism>
<accession>A0A0C9XES0</accession>
<gene>
    <name evidence="2" type="ORF">K443DRAFT_134192</name>
</gene>
<dbReference type="HOGENOM" id="CLU_1768381_0_0_1"/>
<keyword evidence="3" id="KW-1185">Reference proteome</keyword>
<keyword evidence="1" id="KW-0472">Membrane</keyword>
<dbReference type="AlphaFoldDB" id="A0A0C9XES0"/>
<evidence type="ECO:0000256" key="1">
    <source>
        <dbReference type="SAM" id="Phobius"/>
    </source>
</evidence>